<dbReference type="EMBL" id="ML122298">
    <property type="protein sequence ID" value="RPD55084.1"/>
    <property type="molecule type" value="Genomic_DNA"/>
</dbReference>
<keyword evidence="1" id="KW-0812">Transmembrane</keyword>
<dbReference type="Proteomes" id="UP000313359">
    <property type="component" value="Unassembled WGS sequence"/>
</dbReference>
<feature type="transmembrane region" description="Helical" evidence="1">
    <location>
        <begin position="87"/>
        <end position="109"/>
    </location>
</feature>
<keyword evidence="1" id="KW-1133">Transmembrane helix</keyword>
<dbReference type="STRING" id="1328759.A0A5C2RUW0"/>
<evidence type="ECO:0000313" key="3">
    <source>
        <dbReference type="EMBL" id="RPD55084.1"/>
    </source>
</evidence>
<sequence>MATAGSVVGVLGAILVEVCLACMLFGATTIQSFIFFQTDASIDSSKYLKSLVGSIWILEGVHTAFCIQFVYAYTINHFGDYDYMDHISWGASATILVGAIVSLLVHSFYAKRIYTMGKSIYLPLILTILSLGCFACSIGSFVISLGHKEWIAFRYDLSPLVTVTVGLGCATAADIIIMLATTYFTRVEKQNGNNPPGNLVDTFLTYVVNTGAVAAIFSILTIVLFVTQRHNLVFFGFIEMQTKLYANSFLGTLNINAITPEATVGAIHPNTYKLTPRRSPQFRTHIPRTDLHPPQVTVMQETVVTRDDDGDFDDYKAADIGLAITADDKDELM</sequence>
<reference evidence="3" key="1">
    <citation type="journal article" date="2018" name="Genome Biol. Evol.">
        <title>Genomics and development of Lentinus tigrinus, a white-rot wood-decaying mushroom with dimorphic fruiting bodies.</title>
        <authorList>
            <person name="Wu B."/>
            <person name="Xu Z."/>
            <person name="Knudson A."/>
            <person name="Carlson A."/>
            <person name="Chen N."/>
            <person name="Kovaka S."/>
            <person name="LaButti K."/>
            <person name="Lipzen A."/>
            <person name="Pennachio C."/>
            <person name="Riley R."/>
            <person name="Schakwitz W."/>
            <person name="Umezawa K."/>
            <person name="Ohm R.A."/>
            <person name="Grigoriev I.V."/>
            <person name="Nagy L.G."/>
            <person name="Gibbons J."/>
            <person name="Hibbett D."/>
        </authorList>
    </citation>
    <scope>NUCLEOTIDE SEQUENCE [LARGE SCALE GENOMIC DNA]</scope>
    <source>
        <strain evidence="3">ALCF2SS1-6</strain>
    </source>
</reference>
<feature type="transmembrane region" description="Helical" evidence="1">
    <location>
        <begin position="157"/>
        <end position="183"/>
    </location>
</feature>
<gene>
    <name evidence="3" type="ORF">L227DRAFT_615569</name>
</gene>
<dbReference type="AlphaFoldDB" id="A0A5C2RUW0"/>
<proteinExistence type="predicted"/>
<feature type="transmembrane region" description="Helical" evidence="1">
    <location>
        <begin position="121"/>
        <end position="145"/>
    </location>
</feature>
<dbReference type="InterPro" id="IPR045339">
    <property type="entry name" value="DUF6534"/>
</dbReference>
<accession>A0A5C2RUW0</accession>
<protein>
    <recommendedName>
        <fullName evidence="2">DUF6534 domain-containing protein</fullName>
    </recommendedName>
</protein>
<feature type="transmembrane region" description="Helical" evidence="1">
    <location>
        <begin position="203"/>
        <end position="226"/>
    </location>
</feature>
<evidence type="ECO:0000259" key="2">
    <source>
        <dbReference type="Pfam" id="PF20152"/>
    </source>
</evidence>
<feature type="transmembrane region" description="Helical" evidence="1">
    <location>
        <begin position="55"/>
        <end position="75"/>
    </location>
</feature>
<dbReference type="PANTHER" id="PTHR40465:SF1">
    <property type="entry name" value="DUF6534 DOMAIN-CONTAINING PROTEIN"/>
    <property type="match status" value="1"/>
</dbReference>
<evidence type="ECO:0000313" key="4">
    <source>
        <dbReference type="Proteomes" id="UP000313359"/>
    </source>
</evidence>
<dbReference type="Pfam" id="PF20152">
    <property type="entry name" value="DUF6534"/>
    <property type="match status" value="1"/>
</dbReference>
<organism evidence="3 4">
    <name type="scientific">Lentinus tigrinus ALCF2SS1-6</name>
    <dbReference type="NCBI Taxonomy" id="1328759"/>
    <lineage>
        <taxon>Eukaryota</taxon>
        <taxon>Fungi</taxon>
        <taxon>Dikarya</taxon>
        <taxon>Basidiomycota</taxon>
        <taxon>Agaricomycotina</taxon>
        <taxon>Agaricomycetes</taxon>
        <taxon>Polyporales</taxon>
        <taxon>Polyporaceae</taxon>
        <taxon>Lentinus</taxon>
    </lineage>
</organism>
<name>A0A5C2RUW0_9APHY</name>
<feature type="domain" description="DUF6534" evidence="2">
    <location>
        <begin position="170"/>
        <end position="254"/>
    </location>
</feature>
<keyword evidence="1" id="KW-0472">Membrane</keyword>
<dbReference type="OrthoDB" id="3270417at2759"/>
<feature type="transmembrane region" description="Helical" evidence="1">
    <location>
        <begin position="7"/>
        <end position="35"/>
    </location>
</feature>
<evidence type="ECO:0000256" key="1">
    <source>
        <dbReference type="SAM" id="Phobius"/>
    </source>
</evidence>
<keyword evidence="4" id="KW-1185">Reference proteome</keyword>
<dbReference type="PANTHER" id="PTHR40465">
    <property type="entry name" value="CHROMOSOME 1, WHOLE GENOME SHOTGUN SEQUENCE"/>
    <property type="match status" value="1"/>
</dbReference>